<comment type="catalytic activity">
    <reaction evidence="3">
        <text>uridine + phosphate = alpha-D-ribose 1-phosphate + uracil</text>
        <dbReference type="Rhea" id="RHEA:24388"/>
        <dbReference type="ChEBI" id="CHEBI:16704"/>
        <dbReference type="ChEBI" id="CHEBI:17568"/>
        <dbReference type="ChEBI" id="CHEBI:43474"/>
        <dbReference type="ChEBI" id="CHEBI:57720"/>
        <dbReference type="EC" id="2.4.2.3"/>
    </reaction>
</comment>
<dbReference type="InterPro" id="IPR000845">
    <property type="entry name" value="Nucleoside_phosphorylase_d"/>
</dbReference>
<evidence type="ECO:0000313" key="5">
    <source>
        <dbReference type="EMBL" id="QIQ21870.1"/>
    </source>
</evidence>
<dbReference type="Proteomes" id="UP000501168">
    <property type="component" value="Chromosome"/>
</dbReference>
<dbReference type="CDD" id="cd17767">
    <property type="entry name" value="UP_EcUdp-like"/>
    <property type="match status" value="1"/>
</dbReference>
<evidence type="ECO:0000259" key="4">
    <source>
        <dbReference type="Pfam" id="PF01048"/>
    </source>
</evidence>
<dbReference type="PANTHER" id="PTHR43691:SF11">
    <property type="entry name" value="FI09636P-RELATED"/>
    <property type="match status" value="1"/>
</dbReference>
<dbReference type="PANTHER" id="PTHR43691">
    <property type="entry name" value="URIDINE PHOSPHORYLASE"/>
    <property type="match status" value="1"/>
</dbReference>
<evidence type="ECO:0000256" key="2">
    <source>
        <dbReference type="ARBA" id="ARBA00021980"/>
    </source>
</evidence>
<evidence type="ECO:0000256" key="3">
    <source>
        <dbReference type="ARBA" id="ARBA00048447"/>
    </source>
</evidence>
<reference evidence="5 6" key="1">
    <citation type="submission" date="2020-03" db="EMBL/GenBank/DDBJ databases">
        <title>Complete genome sequence of Orbus sp. IPMB12 (BCRC 80908).</title>
        <authorList>
            <person name="Lo W.-S."/>
            <person name="Chang T.-H."/>
            <person name="Kuo C.-H."/>
        </authorList>
    </citation>
    <scope>NUCLEOTIDE SEQUENCE [LARGE SCALE GENOMIC DNA]</scope>
    <source>
        <strain evidence="5 6">IPMB12</strain>
    </source>
</reference>
<dbReference type="Gene3D" id="3.40.50.1580">
    <property type="entry name" value="Nucleoside phosphorylase domain"/>
    <property type="match status" value="1"/>
</dbReference>
<dbReference type="AlphaFoldDB" id="A0A6G9IE57"/>
<organism evidence="5 6">
    <name type="scientific">Zophobihabitans entericus</name>
    <dbReference type="NCBI Taxonomy" id="1635327"/>
    <lineage>
        <taxon>Bacteria</taxon>
        <taxon>Pseudomonadati</taxon>
        <taxon>Pseudomonadota</taxon>
        <taxon>Gammaproteobacteria</taxon>
        <taxon>Orbales</taxon>
        <taxon>Orbaceae</taxon>
        <taxon>Zophobihabitans</taxon>
    </lineage>
</organism>
<feature type="domain" description="Nucleoside phosphorylase" evidence="4">
    <location>
        <begin position="20"/>
        <end position="228"/>
    </location>
</feature>
<evidence type="ECO:0000256" key="1">
    <source>
        <dbReference type="ARBA" id="ARBA00011888"/>
    </source>
</evidence>
<gene>
    <name evidence="5" type="ORF">IPMB12_09365</name>
</gene>
<dbReference type="EC" id="2.4.2.3" evidence="1"/>
<accession>A0A6G9IE57</accession>
<dbReference type="InterPro" id="IPR035994">
    <property type="entry name" value="Nucleoside_phosphorylase_sf"/>
</dbReference>
<keyword evidence="6" id="KW-1185">Reference proteome</keyword>
<name>A0A6G9IE57_9GAMM</name>
<dbReference type="RefSeq" id="WP_166917092.1">
    <property type="nucleotide sequence ID" value="NZ_CP050253.1"/>
</dbReference>
<dbReference type="Pfam" id="PF01048">
    <property type="entry name" value="PNP_UDP_1"/>
    <property type="match status" value="1"/>
</dbReference>
<dbReference type="KEGG" id="orb:IPMB12_09365"/>
<dbReference type="GO" id="GO:0009116">
    <property type="term" value="P:nucleoside metabolic process"/>
    <property type="evidence" value="ECO:0007669"/>
    <property type="project" value="InterPro"/>
</dbReference>
<dbReference type="GO" id="GO:0005829">
    <property type="term" value="C:cytosol"/>
    <property type="evidence" value="ECO:0007669"/>
    <property type="project" value="TreeGrafter"/>
</dbReference>
<dbReference type="GO" id="GO:0004850">
    <property type="term" value="F:uridine phosphorylase activity"/>
    <property type="evidence" value="ECO:0007669"/>
    <property type="project" value="UniProtKB-EC"/>
</dbReference>
<dbReference type="InParanoid" id="A0A6G9IE57"/>
<dbReference type="SUPFAM" id="SSF53167">
    <property type="entry name" value="Purine and uridine phosphorylases"/>
    <property type="match status" value="1"/>
</dbReference>
<sequence>MSIENHHLKGFTEQDAGELTILVGDPGRVKLFAELLDSPKEIVNNREFICVTGLYQNTRISIASTGIGIGSTEIAVIELIQSGAKRLVRIGGCGAWQDHIQAGDIIMNHAMVRSQGMLSCYVPETYPASADPLLFNQIYRQFNQDDQIHTGIGLTAEGFYLSQGRDLNLFGQEEAQQVLSYWKKRQILNAEMETAVIYLLSALYRVPAANCLVAHVARSQDKWMSDADYQARHKYVAKTVIEAILQTK</sequence>
<dbReference type="EMBL" id="CP050253">
    <property type="protein sequence ID" value="QIQ21870.1"/>
    <property type="molecule type" value="Genomic_DNA"/>
</dbReference>
<proteinExistence type="predicted"/>
<evidence type="ECO:0000313" key="6">
    <source>
        <dbReference type="Proteomes" id="UP000501168"/>
    </source>
</evidence>
<protein>
    <recommendedName>
        <fullName evidence="2">Uridine phosphorylase</fullName>
        <ecNumber evidence="1">2.4.2.3</ecNumber>
    </recommendedName>
</protein>